<name>A0A9P4V6J5_9PLEO</name>
<evidence type="ECO:0000313" key="3">
    <source>
        <dbReference type="Proteomes" id="UP000799444"/>
    </source>
</evidence>
<dbReference type="OrthoDB" id="445357at2759"/>
<comment type="caution">
    <text evidence="2">The sequence shown here is derived from an EMBL/GenBank/DDBJ whole genome shotgun (WGS) entry which is preliminary data.</text>
</comment>
<keyword evidence="3" id="KW-1185">Reference proteome</keyword>
<proteinExistence type="predicted"/>
<evidence type="ECO:0000256" key="1">
    <source>
        <dbReference type="SAM" id="MobiDB-lite"/>
    </source>
</evidence>
<accession>A0A9P4V6J5</accession>
<gene>
    <name evidence="2" type="ORF">EJ04DRAFT_573730</name>
</gene>
<organism evidence="2 3">
    <name type="scientific">Polyplosphaeria fusca</name>
    <dbReference type="NCBI Taxonomy" id="682080"/>
    <lineage>
        <taxon>Eukaryota</taxon>
        <taxon>Fungi</taxon>
        <taxon>Dikarya</taxon>
        <taxon>Ascomycota</taxon>
        <taxon>Pezizomycotina</taxon>
        <taxon>Dothideomycetes</taxon>
        <taxon>Pleosporomycetidae</taxon>
        <taxon>Pleosporales</taxon>
        <taxon>Tetraplosphaeriaceae</taxon>
        <taxon>Polyplosphaeria</taxon>
    </lineage>
</organism>
<dbReference type="EMBL" id="ML996108">
    <property type="protein sequence ID" value="KAF2738571.1"/>
    <property type="molecule type" value="Genomic_DNA"/>
</dbReference>
<dbReference type="Proteomes" id="UP000799444">
    <property type="component" value="Unassembled WGS sequence"/>
</dbReference>
<reference evidence="2" key="1">
    <citation type="journal article" date="2020" name="Stud. Mycol.">
        <title>101 Dothideomycetes genomes: a test case for predicting lifestyles and emergence of pathogens.</title>
        <authorList>
            <person name="Haridas S."/>
            <person name="Albert R."/>
            <person name="Binder M."/>
            <person name="Bloem J."/>
            <person name="Labutti K."/>
            <person name="Salamov A."/>
            <person name="Andreopoulos B."/>
            <person name="Baker S."/>
            <person name="Barry K."/>
            <person name="Bills G."/>
            <person name="Bluhm B."/>
            <person name="Cannon C."/>
            <person name="Castanera R."/>
            <person name="Culley D."/>
            <person name="Daum C."/>
            <person name="Ezra D."/>
            <person name="Gonzalez J."/>
            <person name="Henrissat B."/>
            <person name="Kuo A."/>
            <person name="Liang C."/>
            <person name="Lipzen A."/>
            <person name="Lutzoni F."/>
            <person name="Magnuson J."/>
            <person name="Mondo S."/>
            <person name="Nolan M."/>
            <person name="Ohm R."/>
            <person name="Pangilinan J."/>
            <person name="Park H.-J."/>
            <person name="Ramirez L."/>
            <person name="Alfaro M."/>
            <person name="Sun H."/>
            <person name="Tritt A."/>
            <person name="Yoshinaga Y."/>
            <person name="Zwiers L.-H."/>
            <person name="Turgeon B."/>
            <person name="Goodwin S."/>
            <person name="Spatafora J."/>
            <person name="Crous P."/>
            <person name="Grigoriev I."/>
        </authorList>
    </citation>
    <scope>NUCLEOTIDE SEQUENCE</scope>
    <source>
        <strain evidence="2">CBS 125425</strain>
    </source>
</reference>
<feature type="region of interest" description="Disordered" evidence="1">
    <location>
        <begin position="1"/>
        <end position="20"/>
    </location>
</feature>
<dbReference type="AlphaFoldDB" id="A0A9P4V6J5"/>
<evidence type="ECO:0000313" key="2">
    <source>
        <dbReference type="EMBL" id="KAF2738571.1"/>
    </source>
</evidence>
<sequence length="184" mass="20913">MAPQHSLGKTNDAGSKEIEDSEDLLEQAETYANAPFIGLDHDLQSWNPPHWDDVVVLPLDPAIEEILPCMDCGQVSTHSNECNLSSIRLRPAEDLNILETHDIADAVHRFDPENWRLSMGRPPTPEPEPFESKVKGMAETVRGLDEYKNDPDLHGLDDEDLLWLFVFKSISVRSEVIWRNWSQD</sequence>
<protein>
    <submittedName>
        <fullName evidence="2">Uncharacterized protein</fullName>
    </submittedName>
</protein>